<proteinExistence type="predicted"/>
<sequence>MNKTARPTWLTPSAVGQPTWVKALAISAGVATAIWTTWCTVIALLGGTMPLIGYHAHGDVLSFLLMLFVGEPILITSAYWACLLIVLTIRRAKG</sequence>
<keyword evidence="3" id="KW-1185">Reference proteome</keyword>
<dbReference type="RefSeq" id="WP_388242183.1">
    <property type="nucleotide sequence ID" value="NZ_JBHVZQ010000099.1"/>
</dbReference>
<feature type="transmembrane region" description="Helical" evidence="1">
    <location>
        <begin position="20"/>
        <end position="45"/>
    </location>
</feature>
<keyword evidence="1" id="KW-1133">Transmembrane helix</keyword>
<feature type="transmembrane region" description="Helical" evidence="1">
    <location>
        <begin position="65"/>
        <end position="89"/>
    </location>
</feature>
<protein>
    <submittedName>
        <fullName evidence="2">Uncharacterized protein</fullName>
    </submittedName>
</protein>
<dbReference type="Proteomes" id="UP001601627">
    <property type="component" value="Unassembled WGS sequence"/>
</dbReference>
<reference evidence="2 3" key="1">
    <citation type="submission" date="2024-09" db="EMBL/GenBank/DDBJ databases">
        <title>The Natural Products Discovery Center: Release of the First 8490 Sequenced Strains for Exploring Actinobacteria Biosynthetic Diversity.</title>
        <authorList>
            <person name="Kalkreuter E."/>
            <person name="Kautsar S.A."/>
            <person name="Yang D."/>
            <person name="Bader C.D."/>
            <person name="Teijaro C.N."/>
            <person name="Fluegel L."/>
            <person name="Davis C.M."/>
            <person name="Simpson J.R."/>
            <person name="Lauterbach L."/>
            <person name="Steele A.D."/>
            <person name="Gui C."/>
            <person name="Meng S."/>
            <person name="Li G."/>
            <person name="Viehrig K."/>
            <person name="Ye F."/>
            <person name="Su P."/>
            <person name="Kiefer A.F."/>
            <person name="Nichols A."/>
            <person name="Cepeda A.J."/>
            <person name="Yan W."/>
            <person name="Fan B."/>
            <person name="Jiang Y."/>
            <person name="Adhikari A."/>
            <person name="Zheng C.-J."/>
            <person name="Schuster L."/>
            <person name="Cowan T.M."/>
            <person name="Smanski M.J."/>
            <person name="Chevrette M.G."/>
            <person name="De Carvalho L.P.S."/>
            <person name="Shen B."/>
        </authorList>
    </citation>
    <scope>NUCLEOTIDE SEQUENCE [LARGE SCALE GENOMIC DNA]</scope>
    <source>
        <strain evidence="2 3">NPDC058328</strain>
    </source>
</reference>
<evidence type="ECO:0000256" key="1">
    <source>
        <dbReference type="SAM" id="Phobius"/>
    </source>
</evidence>
<keyword evidence="1" id="KW-0812">Transmembrane</keyword>
<name>A0ABW6QJ16_9ACTN</name>
<dbReference type="EMBL" id="JBHVZQ010000099">
    <property type="protein sequence ID" value="MFF1279122.1"/>
    <property type="molecule type" value="Genomic_DNA"/>
</dbReference>
<keyword evidence="1" id="KW-0472">Membrane</keyword>
<evidence type="ECO:0000313" key="2">
    <source>
        <dbReference type="EMBL" id="MFF1279122.1"/>
    </source>
</evidence>
<organism evidence="2 3">
    <name type="scientific">Streptomyces marokkonensis</name>
    <dbReference type="NCBI Taxonomy" id="324855"/>
    <lineage>
        <taxon>Bacteria</taxon>
        <taxon>Bacillati</taxon>
        <taxon>Actinomycetota</taxon>
        <taxon>Actinomycetes</taxon>
        <taxon>Kitasatosporales</taxon>
        <taxon>Streptomycetaceae</taxon>
        <taxon>Streptomyces</taxon>
    </lineage>
</organism>
<accession>A0ABW6QJ16</accession>
<evidence type="ECO:0000313" key="3">
    <source>
        <dbReference type="Proteomes" id="UP001601627"/>
    </source>
</evidence>
<comment type="caution">
    <text evidence="2">The sequence shown here is derived from an EMBL/GenBank/DDBJ whole genome shotgun (WGS) entry which is preliminary data.</text>
</comment>
<gene>
    <name evidence="2" type="ORF">ACFVZC_38145</name>
</gene>